<organism evidence="2 3">
    <name type="scientific">Spirosoma taeanense</name>
    <dbReference type="NCBI Taxonomy" id="2735870"/>
    <lineage>
        <taxon>Bacteria</taxon>
        <taxon>Pseudomonadati</taxon>
        <taxon>Bacteroidota</taxon>
        <taxon>Cytophagia</taxon>
        <taxon>Cytophagales</taxon>
        <taxon>Cytophagaceae</taxon>
        <taxon>Spirosoma</taxon>
    </lineage>
</organism>
<feature type="transmembrane region" description="Helical" evidence="1">
    <location>
        <begin position="140"/>
        <end position="160"/>
    </location>
</feature>
<dbReference type="AlphaFoldDB" id="A0A6M5YEG3"/>
<keyword evidence="1" id="KW-0472">Membrane</keyword>
<feature type="transmembrane region" description="Helical" evidence="1">
    <location>
        <begin position="348"/>
        <end position="368"/>
    </location>
</feature>
<evidence type="ECO:0000313" key="3">
    <source>
        <dbReference type="Proteomes" id="UP000502756"/>
    </source>
</evidence>
<keyword evidence="3" id="KW-1185">Reference proteome</keyword>
<reference evidence="2 3" key="1">
    <citation type="submission" date="2020-05" db="EMBL/GenBank/DDBJ databases">
        <title>Genome sequencing of Spirosoma sp. TS118.</title>
        <authorList>
            <person name="Lee J.-H."/>
            <person name="Jeong S."/>
            <person name="Zhao L."/>
            <person name="Jung J.-H."/>
            <person name="Kim M.-K."/>
            <person name="Lim S."/>
        </authorList>
    </citation>
    <scope>NUCLEOTIDE SEQUENCE [LARGE SCALE GENOMIC DNA]</scope>
    <source>
        <strain evidence="2 3">TS118</strain>
    </source>
</reference>
<feature type="transmembrane region" description="Helical" evidence="1">
    <location>
        <begin position="259"/>
        <end position="277"/>
    </location>
</feature>
<protein>
    <submittedName>
        <fullName evidence="2">Uncharacterized protein</fullName>
    </submittedName>
</protein>
<dbReference type="KEGG" id="stae:HNV11_17740"/>
<evidence type="ECO:0000313" key="2">
    <source>
        <dbReference type="EMBL" id="QJW92397.1"/>
    </source>
</evidence>
<proteinExistence type="predicted"/>
<dbReference type="Proteomes" id="UP000502756">
    <property type="component" value="Chromosome"/>
</dbReference>
<gene>
    <name evidence="2" type="ORF">HNV11_17740</name>
</gene>
<feature type="transmembrane region" description="Helical" evidence="1">
    <location>
        <begin position="318"/>
        <end position="336"/>
    </location>
</feature>
<feature type="transmembrane region" description="Helical" evidence="1">
    <location>
        <begin position="286"/>
        <end position="306"/>
    </location>
</feature>
<keyword evidence="1" id="KW-1133">Transmembrane helix</keyword>
<feature type="transmembrane region" description="Helical" evidence="1">
    <location>
        <begin position="80"/>
        <end position="97"/>
    </location>
</feature>
<feature type="transmembrane region" description="Helical" evidence="1">
    <location>
        <begin position="199"/>
        <end position="219"/>
    </location>
</feature>
<feature type="transmembrane region" description="Helical" evidence="1">
    <location>
        <begin position="231"/>
        <end position="253"/>
    </location>
</feature>
<name>A0A6M5YEG3_9BACT</name>
<evidence type="ECO:0000256" key="1">
    <source>
        <dbReference type="SAM" id="Phobius"/>
    </source>
</evidence>
<feature type="transmembrane region" description="Helical" evidence="1">
    <location>
        <begin position="167"/>
        <end position="193"/>
    </location>
</feature>
<feature type="transmembrane region" description="Helical" evidence="1">
    <location>
        <begin position="118"/>
        <end position="134"/>
    </location>
</feature>
<keyword evidence="1" id="KW-0812">Transmembrane</keyword>
<dbReference type="EMBL" id="CP053435">
    <property type="protein sequence ID" value="QJW92397.1"/>
    <property type="molecule type" value="Genomic_DNA"/>
</dbReference>
<sequence length="537" mass="60335">MLVAALPVGYYFAVLGWFAYDMPYMDDYPVLVDFLNQLPDASVGEQWRLLLEQNNFHRVVWVKAVVAFAYALSGQVNFSFLQYLGNVPLLLIAILFWRAHIQPLGDRFIDSAYSSRNLITFLPVLFLLFQFQYWNNTFWAMAALSNLWSPTWTLLAFWLVSRKQAGWALFVAVAALLTNGNGILVLPLLLAGFALNQNWRWAVCTLLVLVLAYGLYFSGYSNPSKVSLADLLAPATFAHLLALDTAFLGAMFYHPAVSWLPQVAGWATIGWTAYLLVTRYDRRNPTLFWMLVFLQLTGLMLAVNRIHNSVDVVFASRYKQVTALLMAVTYMTLADVIRQKSSRAGRWFSALALAGAMGICVVSNVTYFSKIVRFRELKQTDQLLWERYGIIRGCSPIYEPAQQLSQLKKAGIFQPQPLTVAQLVSHEVTLPTPAATADRVTYQIDLRRRDGDFLVVSGFAKIAGQKANFNDTFVGVLLPSGQWRFFSTLFHQRLDNEDSLNDKDTGFTAIIPASIAGTSSRIGLLVRSGTKTAFQEL</sequence>
<accession>A0A6M5YEG3</accession>